<feature type="region of interest" description="Disordered" evidence="8">
    <location>
        <begin position="780"/>
        <end position="805"/>
    </location>
</feature>
<evidence type="ECO:0000256" key="1">
    <source>
        <dbReference type="ARBA" id="ARBA00011073"/>
    </source>
</evidence>
<proteinExistence type="inferred from homology"/>
<evidence type="ECO:0000259" key="11">
    <source>
        <dbReference type="Pfam" id="PF06280"/>
    </source>
</evidence>
<dbReference type="InterPro" id="IPR015500">
    <property type="entry name" value="Peptidase_S8_subtilisin-rel"/>
</dbReference>
<dbReference type="Pfam" id="PF00082">
    <property type="entry name" value="Peptidase_S8"/>
    <property type="match status" value="1"/>
</dbReference>
<evidence type="ECO:0000256" key="6">
    <source>
        <dbReference type="PIRSR" id="PIRSR615500-1"/>
    </source>
</evidence>
<keyword evidence="5 7" id="KW-0720">Serine protease</keyword>
<keyword evidence="13" id="KW-1185">Reference proteome</keyword>
<evidence type="ECO:0000256" key="5">
    <source>
        <dbReference type="ARBA" id="ARBA00022825"/>
    </source>
</evidence>
<keyword evidence="4 7" id="KW-0378">Hydrolase</keyword>
<dbReference type="PANTHER" id="PTHR43806:SF66">
    <property type="entry name" value="SERIN ENDOPEPTIDASE"/>
    <property type="match status" value="1"/>
</dbReference>
<feature type="domain" description="Peptidase S8/S53" evidence="10">
    <location>
        <begin position="180"/>
        <end position="435"/>
    </location>
</feature>
<evidence type="ECO:0000256" key="3">
    <source>
        <dbReference type="ARBA" id="ARBA00022729"/>
    </source>
</evidence>
<dbReference type="SUPFAM" id="SSF52743">
    <property type="entry name" value="Subtilisin-like"/>
    <property type="match status" value="1"/>
</dbReference>
<keyword evidence="3 9" id="KW-0732">Signal</keyword>
<keyword evidence="2 7" id="KW-0645">Protease</keyword>
<dbReference type="InterPro" id="IPR023828">
    <property type="entry name" value="Peptidase_S8_Ser-AS"/>
</dbReference>
<dbReference type="EMBL" id="JASWJB010000091">
    <property type="protein sequence ID" value="KAK2599076.1"/>
    <property type="molecule type" value="Genomic_DNA"/>
</dbReference>
<comment type="similarity">
    <text evidence="1 7">Belongs to the peptidase S8 family.</text>
</comment>
<dbReference type="InterPro" id="IPR010435">
    <property type="entry name" value="C5a/SBT2-like_Fn3"/>
</dbReference>
<feature type="signal peptide" evidence="9">
    <location>
        <begin position="1"/>
        <end position="23"/>
    </location>
</feature>
<dbReference type="PANTHER" id="PTHR43806">
    <property type="entry name" value="PEPTIDASE S8"/>
    <property type="match status" value="1"/>
</dbReference>
<feature type="compositionally biased region" description="Basic and acidic residues" evidence="8">
    <location>
        <begin position="794"/>
        <end position="805"/>
    </location>
</feature>
<gene>
    <name evidence="12" type="ORF">QQS21_005482</name>
</gene>
<dbReference type="InterPro" id="IPR000209">
    <property type="entry name" value="Peptidase_S8/S53_dom"/>
</dbReference>
<comment type="caution">
    <text evidence="12">The sequence shown here is derived from an EMBL/GenBank/DDBJ whole genome shotgun (WGS) entry which is preliminary data.</text>
</comment>
<accession>A0AAJ0FZ01</accession>
<dbReference type="GO" id="GO:0016020">
    <property type="term" value="C:membrane"/>
    <property type="evidence" value="ECO:0007669"/>
    <property type="project" value="InterPro"/>
</dbReference>
<evidence type="ECO:0000313" key="12">
    <source>
        <dbReference type="EMBL" id="KAK2599076.1"/>
    </source>
</evidence>
<dbReference type="AlphaFoldDB" id="A0AAJ0FZ01"/>
<dbReference type="InterPro" id="IPR034187">
    <property type="entry name" value="Peptidases_S8_5"/>
</dbReference>
<feature type="compositionally biased region" description="Basic residues" evidence="8">
    <location>
        <begin position="148"/>
        <end position="157"/>
    </location>
</feature>
<dbReference type="Proteomes" id="UP001251528">
    <property type="component" value="Unassembled WGS sequence"/>
</dbReference>
<dbReference type="PROSITE" id="PS00137">
    <property type="entry name" value="SUBTILASE_HIS"/>
    <property type="match status" value="1"/>
</dbReference>
<dbReference type="Gene3D" id="3.40.50.200">
    <property type="entry name" value="Peptidase S8/S53 domain"/>
    <property type="match status" value="1"/>
</dbReference>
<dbReference type="PROSITE" id="PS00138">
    <property type="entry name" value="SUBTILASE_SER"/>
    <property type="match status" value="1"/>
</dbReference>
<evidence type="ECO:0000256" key="9">
    <source>
        <dbReference type="SAM" id="SignalP"/>
    </source>
</evidence>
<feature type="active site" description="Charge relay system" evidence="6 7">
    <location>
        <position position="397"/>
    </location>
</feature>
<dbReference type="GO" id="GO:0004252">
    <property type="term" value="F:serine-type endopeptidase activity"/>
    <property type="evidence" value="ECO:0007669"/>
    <property type="project" value="UniProtKB-UniRule"/>
</dbReference>
<dbReference type="InterPro" id="IPR022398">
    <property type="entry name" value="Peptidase_S8_His-AS"/>
</dbReference>
<dbReference type="PROSITE" id="PS51892">
    <property type="entry name" value="SUBTILASE"/>
    <property type="match status" value="1"/>
</dbReference>
<name>A0AAJ0FZ01_9HYPO</name>
<feature type="region of interest" description="Disordered" evidence="8">
    <location>
        <begin position="105"/>
        <end position="158"/>
    </location>
</feature>
<feature type="domain" description="C5a peptidase/Subtilisin-like protease SBT2-like Fn3-like" evidence="11">
    <location>
        <begin position="470"/>
        <end position="582"/>
    </location>
</feature>
<dbReference type="CDD" id="cd07489">
    <property type="entry name" value="Peptidases_S8_5"/>
    <property type="match status" value="1"/>
</dbReference>
<dbReference type="PRINTS" id="PR00723">
    <property type="entry name" value="SUBTILISIN"/>
</dbReference>
<reference evidence="12" key="1">
    <citation type="submission" date="2023-06" db="EMBL/GenBank/DDBJ databases">
        <title>Conoideocrella luteorostrata (Hypocreales: Clavicipitaceae), a potential biocontrol fungus for elongate hemlock scale in United States Christmas tree production areas.</title>
        <authorList>
            <person name="Barrett H."/>
            <person name="Lovett B."/>
            <person name="Macias A.M."/>
            <person name="Stajich J.E."/>
            <person name="Kasson M.T."/>
        </authorList>
    </citation>
    <scope>NUCLEOTIDE SEQUENCE</scope>
    <source>
        <strain evidence="12">ARSEF 14590</strain>
    </source>
</reference>
<evidence type="ECO:0000256" key="2">
    <source>
        <dbReference type="ARBA" id="ARBA00022670"/>
    </source>
</evidence>
<dbReference type="GO" id="GO:0006508">
    <property type="term" value="P:proteolysis"/>
    <property type="evidence" value="ECO:0007669"/>
    <property type="project" value="UniProtKB-KW"/>
</dbReference>
<evidence type="ECO:0000256" key="4">
    <source>
        <dbReference type="ARBA" id="ARBA00022801"/>
    </source>
</evidence>
<feature type="chain" id="PRO_5042559528" evidence="9">
    <location>
        <begin position="24"/>
        <end position="805"/>
    </location>
</feature>
<evidence type="ECO:0000256" key="8">
    <source>
        <dbReference type="SAM" id="MobiDB-lite"/>
    </source>
</evidence>
<dbReference type="InterPro" id="IPR036852">
    <property type="entry name" value="Peptidase_S8/S53_dom_sf"/>
</dbReference>
<organism evidence="12 13">
    <name type="scientific">Conoideocrella luteorostrata</name>
    <dbReference type="NCBI Taxonomy" id="1105319"/>
    <lineage>
        <taxon>Eukaryota</taxon>
        <taxon>Fungi</taxon>
        <taxon>Dikarya</taxon>
        <taxon>Ascomycota</taxon>
        <taxon>Pezizomycotina</taxon>
        <taxon>Sordariomycetes</taxon>
        <taxon>Hypocreomycetidae</taxon>
        <taxon>Hypocreales</taxon>
        <taxon>Clavicipitaceae</taxon>
        <taxon>Conoideocrella</taxon>
    </lineage>
</organism>
<sequence>MVCPRWPPALAVGILLGATSTWAATSNAATSMSTVRGAALMLECESSQACGSISKTIMEKGRTIRHTFKSDVFIGLSVQLPETKSEEHDLEAILAQSKGIKDKWTVQKVNSSPAEKEEEQPEIGLQNIQEKPEKETKNRPGQNLNAQKQRKGRLTRRKNIDHWDHIMTQVDKLHKEGFTGKGIKIAVVDTGANYKVKALGGCFGKGCKVAFGANLSGEGDENDPIDCIGHGTQVASVLGGYDDEEGFVGAAPNATLMIYRVHTCKADALTEDTLVAGFLRAKEDGAQIIVSSSGFSGYSWGQSHAAAIVSRIVASGVPCIVGLGNSKRRGLFGATNPAVGRGVTAVNTISSSFYFPGLASSFGPTWELDIKPQVSAPGQSIRVATQNGDYAFTSGTSFAGPLVAGVFALVAEARGTFDPVLLNSLLISTAEPVKEPSNDYLSTVAQQGGGVVKAWEAAHATTYTEPSMLAFNDTEHRVRSISLRINNTAKTEVTYRLSNVAAGTLGFSFEPEILENGGDRINVTANVKMSQDSLTIGPGQSATVDVSAADPEGLDSSGQLAVWSGWIKMEGSDGKNLTVPYLGLGGSLKSAPILQDAAYGPGDTGLDNSDAKVHVIFPDPPNGQKPGPSGGIKEPQNAHRLKSIRPFASRIYVGTPELRVIIVPFDICPSAPAVQGTTTSNRPKPNPSEAACVPKSMLTESFGLRSIGQLPGFPKKWTSFGDSLNIKWDGSFGAGEYVPPGRYKLIAQALTIFGNATSEDDWQHIETIVTNVMYEHNIMTKKGDNNTKPPNAGEKVERPQNEAAQ</sequence>
<evidence type="ECO:0000259" key="10">
    <source>
        <dbReference type="Pfam" id="PF00082"/>
    </source>
</evidence>
<evidence type="ECO:0000313" key="13">
    <source>
        <dbReference type="Proteomes" id="UP001251528"/>
    </source>
</evidence>
<feature type="active site" description="Charge relay system" evidence="6 7">
    <location>
        <position position="189"/>
    </location>
</feature>
<dbReference type="InterPro" id="IPR050131">
    <property type="entry name" value="Peptidase_S8_subtilisin-like"/>
</dbReference>
<evidence type="ECO:0000256" key="7">
    <source>
        <dbReference type="PROSITE-ProRule" id="PRU01240"/>
    </source>
</evidence>
<protein>
    <submittedName>
        <fullName evidence="12">Uncharacterized protein</fullName>
    </submittedName>
</protein>
<feature type="active site" description="Charge relay system" evidence="6 7">
    <location>
        <position position="230"/>
    </location>
</feature>
<dbReference type="Pfam" id="PF06280">
    <property type="entry name" value="fn3_5"/>
    <property type="match status" value="1"/>
</dbReference>